<sequence>MSKFSEDLVEALKDIVFDCNWQNVGDISQFESMKCYNLEDEDQDILLIRDNTGKFYAIDSRCSHEGGPLEDGDIEELGEKLLVICPWHSFDFDIRDGSSSTGLKQQTYETRVVNNNLYINTPVTLSLHIQKQFEEQNEELVEKFDKNLLISESGEESLCFWAVKILNTCDPHEKARLTDEVAKKWFSGELTQVGHKNPPDQPSRPENLTIIDPSKIRRGKGGTLASRVALLHSLANIEQWAMDLSWDIIARFSDFKFSNGSNLPKEFFSDFVKVARDESKHFVLLDKRLKELGSHFGALAVHNGLWESATTTKSNFLSRLAIVHMVHEARKNKEKKFASSIFRFLRSLKHSDYPRYFFAGISPVDIIVIWVSNMLSIYYENR</sequence>
<dbReference type="Proteomes" id="UP000276133">
    <property type="component" value="Unassembled WGS sequence"/>
</dbReference>
<dbReference type="InterPro" id="IPR017941">
    <property type="entry name" value="Rieske_2Fe-2S"/>
</dbReference>
<evidence type="ECO:0000313" key="7">
    <source>
        <dbReference type="EMBL" id="RNA43158.1"/>
    </source>
</evidence>
<dbReference type="STRING" id="10195.A0A3M7T5Q1"/>
<dbReference type="PANTHER" id="PTHR42782:SF2">
    <property type="entry name" value="3-OXOACYL-[ACYL-CARRIER-PROTEIN] SYNTHASE-LIKE PROTEIN"/>
    <property type="match status" value="1"/>
</dbReference>
<evidence type="ECO:0000259" key="6">
    <source>
        <dbReference type="PROSITE" id="PS51296"/>
    </source>
</evidence>
<dbReference type="Pfam" id="PF00355">
    <property type="entry name" value="Rieske"/>
    <property type="match status" value="1"/>
</dbReference>
<feature type="transmembrane region" description="Helical" evidence="5">
    <location>
        <begin position="356"/>
        <end position="379"/>
    </location>
</feature>
<accession>A0A3M7T5Q1</accession>
<keyword evidence="2" id="KW-0479">Metal-binding</keyword>
<feature type="domain" description="Rieske" evidence="6">
    <location>
        <begin position="21"/>
        <end position="119"/>
    </location>
</feature>
<dbReference type="PANTHER" id="PTHR42782">
    <property type="entry name" value="SI:CH73-314G15.3"/>
    <property type="match status" value="1"/>
</dbReference>
<dbReference type="CDD" id="cd00657">
    <property type="entry name" value="Ferritin_like"/>
    <property type="match status" value="1"/>
</dbReference>
<keyword evidence="5" id="KW-0472">Membrane</keyword>
<proteinExistence type="predicted"/>
<comment type="caution">
    <text evidence="7">The sequence shown here is derived from an EMBL/GenBank/DDBJ whole genome shotgun (WGS) entry which is preliminary data.</text>
</comment>
<protein>
    <recommendedName>
        <fullName evidence="6">Rieske domain-containing protein</fullName>
    </recommendedName>
</protein>
<reference evidence="7 8" key="1">
    <citation type="journal article" date="2018" name="Sci. Rep.">
        <title>Genomic signatures of local adaptation to the degree of environmental predictability in rotifers.</title>
        <authorList>
            <person name="Franch-Gras L."/>
            <person name="Hahn C."/>
            <person name="Garcia-Roger E.M."/>
            <person name="Carmona M.J."/>
            <person name="Serra M."/>
            <person name="Gomez A."/>
        </authorList>
    </citation>
    <scope>NUCLEOTIDE SEQUENCE [LARGE SCALE GENOMIC DNA]</scope>
    <source>
        <strain evidence="7">HYR1</strain>
    </source>
</reference>
<evidence type="ECO:0000256" key="3">
    <source>
        <dbReference type="ARBA" id="ARBA00023004"/>
    </source>
</evidence>
<organism evidence="7 8">
    <name type="scientific">Brachionus plicatilis</name>
    <name type="common">Marine rotifer</name>
    <name type="synonym">Brachionus muelleri</name>
    <dbReference type="NCBI Taxonomy" id="10195"/>
    <lineage>
        <taxon>Eukaryota</taxon>
        <taxon>Metazoa</taxon>
        <taxon>Spiralia</taxon>
        <taxon>Gnathifera</taxon>
        <taxon>Rotifera</taxon>
        <taxon>Eurotatoria</taxon>
        <taxon>Monogononta</taxon>
        <taxon>Pseudotrocha</taxon>
        <taxon>Ploima</taxon>
        <taxon>Brachionidae</taxon>
        <taxon>Brachionus</taxon>
    </lineage>
</organism>
<dbReference type="PROSITE" id="PS51296">
    <property type="entry name" value="RIESKE"/>
    <property type="match status" value="1"/>
</dbReference>
<evidence type="ECO:0000256" key="4">
    <source>
        <dbReference type="ARBA" id="ARBA00023014"/>
    </source>
</evidence>
<evidence type="ECO:0000256" key="1">
    <source>
        <dbReference type="ARBA" id="ARBA00022714"/>
    </source>
</evidence>
<dbReference type="InterPro" id="IPR036922">
    <property type="entry name" value="Rieske_2Fe-2S_sf"/>
</dbReference>
<keyword evidence="4" id="KW-0411">Iron-sulfur</keyword>
<dbReference type="OrthoDB" id="426882at2759"/>
<keyword evidence="8" id="KW-1185">Reference proteome</keyword>
<dbReference type="GO" id="GO:0046872">
    <property type="term" value="F:metal ion binding"/>
    <property type="evidence" value="ECO:0007669"/>
    <property type="project" value="UniProtKB-KW"/>
</dbReference>
<dbReference type="SUPFAM" id="SSF50022">
    <property type="entry name" value="ISP domain"/>
    <property type="match status" value="1"/>
</dbReference>
<keyword evidence="5" id="KW-1133">Transmembrane helix</keyword>
<evidence type="ECO:0000256" key="2">
    <source>
        <dbReference type="ARBA" id="ARBA00022723"/>
    </source>
</evidence>
<name>A0A3M7T5Q1_BRAPC</name>
<dbReference type="Gene3D" id="2.102.10.10">
    <property type="entry name" value="Rieske [2Fe-2S] iron-sulphur domain"/>
    <property type="match status" value="1"/>
</dbReference>
<dbReference type="EMBL" id="REGN01000265">
    <property type="protein sequence ID" value="RNA43158.1"/>
    <property type="molecule type" value="Genomic_DNA"/>
</dbReference>
<keyword evidence="1" id="KW-0001">2Fe-2S</keyword>
<keyword evidence="5" id="KW-0812">Transmembrane</keyword>
<dbReference type="AlphaFoldDB" id="A0A3M7T5Q1"/>
<evidence type="ECO:0000256" key="5">
    <source>
        <dbReference type="SAM" id="Phobius"/>
    </source>
</evidence>
<dbReference type="Pfam" id="PF04305">
    <property type="entry name" value="DUF455"/>
    <property type="match status" value="1"/>
</dbReference>
<evidence type="ECO:0000313" key="8">
    <source>
        <dbReference type="Proteomes" id="UP000276133"/>
    </source>
</evidence>
<dbReference type="InterPro" id="IPR007402">
    <property type="entry name" value="DUF455"/>
</dbReference>
<keyword evidence="3" id="KW-0408">Iron</keyword>
<gene>
    <name evidence="7" type="ORF">BpHYR1_047217</name>
</gene>
<dbReference type="GO" id="GO:0051537">
    <property type="term" value="F:2 iron, 2 sulfur cluster binding"/>
    <property type="evidence" value="ECO:0007669"/>
    <property type="project" value="UniProtKB-KW"/>
</dbReference>
<dbReference type="CDD" id="cd03467">
    <property type="entry name" value="Rieske"/>
    <property type="match status" value="1"/>
</dbReference>